<dbReference type="PANTHER" id="PTHR30136">
    <property type="entry name" value="HELIX-TURN-HELIX TRANSCRIPTIONAL REGULATOR, ICLR FAMILY"/>
    <property type="match status" value="1"/>
</dbReference>
<dbReference type="InterPro" id="IPR005471">
    <property type="entry name" value="Tscrpt_reg_IclR_N"/>
</dbReference>
<dbReference type="SMART" id="SM00346">
    <property type="entry name" value="HTH_ICLR"/>
    <property type="match status" value="1"/>
</dbReference>
<feature type="domain" description="HTH iclR-type" evidence="4">
    <location>
        <begin position="30"/>
        <end position="92"/>
    </location>
</feature>
<dbReference type="Pfam" id="PF09339">
    <property type="entry name" value="HTH_IclR"/>
    <property type="match status" value="1"/>
</dbReference>
<dbReference type="SUPFAM" id="SSF46785">
    <property type="entry name" value="Winged helix' DNA-binding domain"/>
    <property type="match status" value="1"/>
</dbReference>
<dbReference type="PANTHER" id="PTHR30136:SF24">
    <property type="entry name" value="HTH-TYPE TRANSCRIPTIONAL REPRESSOR ALLR"/>
    <property type="match status" value="1"/>
</dbReference>
<dbReference type="PROSITE" id="PS51078">
    <property type="entry name" value="ICLR_ED"/>
    <property type="match status" value="1"/>
</dbReference>
<keyword evidence="1" id="KW-0805">Transcription regulation</keyword>
<evidence type="ECO:0000256" key="3">
    <source>
        <dbReference type="ARBA" id="ARBA00023163"/>
    </source>
</evidence>
<proteinExistence type="predicted"/>
<dbReference type="GO" id="GO:0003677">
    <property type="term" value="F:DNA binding"/>
    <property type="evidence" value="ECO:0007669"/>
    <property type="project" value="UniProtKB-KW"/>
</dbReference>
<dbReference type="InterPro" id="IPR050707">
    <property type="entry name" value="HTH_MetabolicPath_Reg"/>
</dbReference>
<gene>
    <name evidence="6" type="ORF">UFOPK3772_02502</name>
</gene>
<dbReference type="AlphaFoldDB" id="A0A6J7L959"/>
<dbReference type="EMBL" id="CAFBNE010000098">
    <property type="protein sequence ID" value="CAB4964395.1"/>
    <property type="molecule type" value="Genomic_DNA"/>
</dbReference>
<dbReference type="InterPro" id="IPR036390">
    <property type="entry name" value="WH_DNA-bd_sf"/>
</dbReference>
<dbReference type="PROSITE" id="PS51077">
    <property type="entry name" value="HTH_ICLR"/>
    <property type="match status" value="1"/>
</dbReference>
<evidence type="ECO:0000259" key="4">
    <source>
        <dbReference type="PROSITE" id="PS51077"/>
    </source>
</evidence>
<dbReference type="InterPro" id="IPR014757">
    <property type="entry name" value="Tscrpt_reg_IclR_C"/>
</dbReference>
<name>A0A6J7L959_9ZZZZ</name>
<dbReference type="SUPFAM" id="SSF55781">
    <property type="entry name" value="GAF domain-like"/>
    <property type="match status" value="1"/>
</dbReference>
<dbReference type="Pfam" id="PF01614">
    <property type="entry name" value="IclR_C"/>
    <property type="match status" value="1"/>
</dbReference>
<evidence type="ECO:0000259" key="5">
    <source>
        <dbReference type="PROSITE" id="PS51078"/>
    </source>
</evidence>
<keyword evidence="3" id="KW-0804">Transcription</keyword>
<dbReference type="Gene3D" id="1.10.10.10">
    <property type="entry name" value="Winged helix-like DNA-binding domain superfamily/Winged helix DNA-binding domain"/>
    <property type="match status" value="1"/>
</dbReference>
<accession>A0A6J7L959</accession>
<dbReference type="InterPro" id="IPR036388">
    <property type="entry name" value="WH-like_DNA-bd_sf"/>
</dbReference>
<dbReference type="GO" id="GO:0045892">
    <property type="term" value="P:negative regulation of DNA-templated transcription"/>
    <property type="evidence" value="ECO:0007669"/>
    <property type="project" value="TreeGrafter"/>
</dbReference>
<sequence>MWAIDSRGSWHPVNALSKSATSGGGTDGSTRSLLRAVLLLQVVGVRAQKPLRLAEIVQASGLPKTTCHRLLGVLCDEAMLRMDEMGRYGPGPMLLVMGMNFLRQTDVKEIAHPAMLELTNRTGETTHLGILHFPWVVYIDKVESPHAVRMHSQIGAMNPIYRTGLGKALLAFSPDSLINDVCSLPLEATTRFSITDGDALRTDLALTRERGYSVDDVENEDGIRCIGAPIFGHDGGPVAAVSLAGPDMRMTLAVAHELGPVLVSVTRGISRQLGYRGAAGSVE</sequence>
<dbReference type="InterPro" id="IPR029016">
    <property type="entry name" value="GAF-like_dom_sf"/>
</dbReference>
<dbReference type="GO" id="GO:0003700">
    <property type="term" value="F:DNA-binding transcription factor activity"/>
    <property type="evidence" value="ECO:0007669"/>
    <property type="project" value="TreeGrafter"/>
</dbReference>
<evidence type="ECO:0000256" key="1">
    <source>
        <dbReference type="ARBA" id="ARBA00023015"/>
    </source>
</evidence>
<keyword evidence="2" id="KW-0238">DNA-binding</keyword>
<feature type="domain" description="IclR-ED" evidence="5">
    <location>
        <begin position="93"/>
        <end position="275"/>
    </location>
</feature>
<organism evidence="6">
    <name type="scientific">freshwater metagenome</name>
    <dbReference type="NCBI Taxonomy" id="449393"/>
    <lineage>
        <taxon>unclassified sequences</taxon>
        <taxon>metagenomes</taxon>
        <taxon>ecological metagenomes</taxon>
    </lineage>
</organism>
<reference evidence="6" key="1">
    <citation type="submission" date="2020-05" db="EMBL/GenBank/DDBJ databases">
        <authorList>
            <person name="Chiriac C."/>
            <person name="Salcher M."/>
            <person name="Ghai R."/>
            <person name="Kavagutti S V."/>
        </authorList>
    </citation>
    <scope>NUCLEOTIDE SEQUENCE</scope>
</reference>
<protein>
    <submittedName>
        <fullName evidence="6">Unannotated protein</fullName>
    </submittedName>
</protein>
<evidence type="ECO:0000313" key="6">
    <source>
        <dbReference type="EMBL" id="CAB4964395.1"/>
    </source>
</evidence>
<dbReference type="Gene3D" id="3.30.450.40">
    <property type="match status" value="1"/>
</dbReference>
<evidence type="ECO:0000256" key="2">
    <source>
        <dbReference type="ARBA" id="ARBA00023125"/>
    </source>
</evidence>